<feature type="compositionally biased region" description="Low complexity" evidence="1">
    <location>
        <begin position="316"/>
        <end position="334"/>
    </location>
</feature>
<feature type="transmembrane region" description="Helical" evidence="2">
    <location>
        <begin position="84"/>
        <end position="105"/>
    </location>
</feature>
<feature type="transmembrane region" description="Helical" evidence="2">
    <location>
        <begin position="52"/>
        <end position="72"/>
    </location>
</feature>
<evidence type="ECO:0000256" key="1">
    <source>
        <dbReference type="SAM" id="MobiDB-lite"/>
    </source>
</evidence>
<feature type="compositionally biased region" description="Low complexity" evidence="1">
    <location>
        <begin position="285"/>
        <end position="301"/>
    </location>
</feature>
<organism evidence="3 4">
    <name type="scientific">Microbacterium aurantiacum</name>
    <dbReference type="NCBI Taxonomy" id="162393"/>
    <lineage>
        <taxon>Bacteria</taxon>
        <taxon>Bacillati</taxon>
        <taxon>Actinomycetota</taxon>
        <taxon>Actinomycetes</taxon>
        <taxon>Micrococcales</taxon>
        <taxon>Microbacteriaceae</taxon>
        <taxon>Microbacterium</taxon>
    </lineage>
</organism>
<reference evidence="3" key="1">
    <citation type="submission" date="2015-04" db="EMBL/GenBank/DDBJ databases">
        <title>Complete genome sequence of Microbacterium chocolatum SIT 101, a bacterium enantioselectively hydrolyzing mesomeric diesters.</title>
        <authorList>
            <person name="Li X."/>
            <person name="Xu Y."/>
        </authorList>
    </citation>
    <scope>NUCLEOTIDE SEQUENCE [LARGE SCALE GENOMIC DNA]</scope>
    <source>
        <strain evidence="3">SIT 101</strain>
    </source>
</reference>
<protein>
    <submittedName>
        <fullName evidence="3">Uncharacterized protein</fullName>
    </submittedName>
</protein>
<feature type="transmembrane region" description="Helical" evidence="2">
    <location>
        <begin position="182"/>
        <end position="204"/>
    </location>
</feature>
<dbReference type="EMBL" id="LAVO01000010">
    <property type="protein sequence ID" value="KOS10512.1"/>
    <property type="molecule type" value="Genomic_DNA"/>
</dbReference>
<feature type="compositionally biased region" description="Low complexity" evidence="1">
    <location>
        <begin position="345"/>
        <end position="373"/>
    </location>
</feature>
<feature type="transmembrane region" description="Helical" evidence="2">
    <location>
        <begin position="148"/>
        <end position="170"/>
    </location>
</feature>
<dbReference type="AlphaFoldDB" id="A0A0M9VKW1"/>
<evidence type="ECO:0000256" key="2">
    <source>
        <dbReference type="SAM" id="Phobius"/>
    </source>
</evidence>
<keyword evidence="2" id="KW-0472">Membrane</keyword>
<feature type="compositionally biased region" description="Low complexity" evidence="1">
    <location>
        <begin position="259"/>
        <end position="274"/>
    </location>
</feature>
<feature type="transmembrane region" description="Helical" evidence="2">
    <location>
        <begin position="21"/>
        <end position="46"/>
    </location>
</feature>
<name>A0A0M9VKW1_9MICO</name>
<evidence type="ECO:0000313" key="3">
    <source>
        <dbReference type="EMBL" id="KOS10512.1"/>
    </source>
</evidence>
<dbReference type="Proteomes" id="UP000037737">
    <property type="component" value="Unassembled WGS sequence"/>
</dbReference>
<keyword evidence="4" id="KW-1185">Reference proteome</keyword>
<feature type="region of interest" description="Disordered" evidence="1">
    <location>
        <begin position="259"/>
        <end position="444"/>
    </location>
</feature>
<gene>
    <name evidence="3" type="ORF">XI38_09795</name>
</gene>
<accession>A0A0M9VKW1</accession>
<proteinExistence type="predicted"/>
<keyword evidence="2" id="KW-1133">Transmembrane helix</keyword>
<feature type="transmembrane region" description="Helical" evidence="2">
    <location>
        <begin position="117"/>
        <end position="136"/>
    </location>
</feature>
<evidence type="ECO:0000313" key="4">
    <source>
        <dbReference type="Proteomes" id="UP000037737"/>
    </source>
</evidence>
<comment type="caution">
    <text evidence="3">The sequence shown here is derived from an EMBL/GenBank/DDBJ whole genome shotgun (WGS) entry which is preliminary data.</text>
</comment>
<dbReference type="PATRIC" id="fig|84292.3.peg.1996"/>
<keyword evidence="2" id="KW-0812">Transmembrane</keyword>
<feature type="compositionally biased region" description="Pro residues" evidence="1">
    <location>
        <begin position="412"/>
        <end position="444"/>
    </location>
</feature>
<sequence length="444" mass="45643">MSQPDQQALEPSRADAQTSPLLRAAIWVAIGALIAAALVCVVWVLIGEQNGIVGRAFLTILLLAGFAGVAILDAHLAPRRPAWFALASMATWIVTLLIGAVMIWMPERYSWSGFGRFLQFLFIVLILQLALLHVRLYMKALERYVTRFTQIVAFTTIGLVALLAVLLIIPLMLSEWVDFADIYWRIVVATAILAAVGTALLPLVNALFAPRRPRPVSAAPAPAPGYPGGPAYGAGFGAPGGYGSAGGYGPATPAAYPGAQPAPAAPPFSAQLPAAPEPYRGPAGATPIDPAAGTDAAAPAPQGEQPHPARSVVTHAAVQQAQAEAAQAAGEQSAPDAGPSPEPAPTEVAPAEPTPAAAPTAAPAASAEPELLPWPMFADGATPLPMMPDGSPDFAAYQTGFPSPGARVFAPVSPPPAQEAPEQPAPPAPGYDGFPPPPPLPPRG</sequence>